<evidence type="ECO:0000256" key="1">
    <source>
        <dbReference type="ARBA" id="ARBA00022572"/>
    </source>
</evidence>
<dbReference type="InterPro" id="IPR000001">
    <property type="entry name" value="Kringle"/>
</dbReference>
<dbReference type="InterPro" id="IPR050759">
    <property type="entry name" value="Serine_protease_kringle"/>
</dbReference>
<dbReference type="PROSITE" id="PS00021">
    <property type="entry name" value="KRINGLE_1"/>
    <property type="match status" value="1"/>
</dbReference>
<dbReference type="PROSITE" id="PS50070">
    <property type="entry name" value="KRINGLE_2"/>
    <property type="match status" value="1"/>
</dbReference>
<dbReference type="AlphaFoldDB" id="A0A7R9A5M2"/>
<evidence type="ECO:0000256" key="2">
    <source>
        <dbReference type="ARBA" id="ARBA00023157"/>
    </source>
</evidence>
<dbReference type="PANTHER" id="PTHR24261:SF7">
    <property type="entry name" value="KRINGLE DOMAIN-CONTAINING PROTEIN"/>
    <property type="match status" value="1"/>
</dbReference>
<evidence type="ECO:0000313" key="6">
    <source>
        <dbReference type="Proteomes" id="UP000677054"/>
    </source>
</evidence>
<dbReference type="EMBL" id="CAJPEV010002142">
    <property type="protein sequence ID" value="CAG0895830.1"/>
    <property type="molecule type" value="Genomic_DNA"/>
</dbReference>
<proteinExistence type="predicted"/>
<keyword evidence="1 3" id="KW-0420">Kringle</keyword>
<dbReference type="Proteomes" id="UP000677054">
    <property type="component" value="Unassembled WGS sequence"/>
</dbReference>
<dbReference type="InterPro" id="IPR018056">
    <property type="entry name" value="Kringle_CS"/>
</dbReference>
<comment type="caution">
    <text evidence="3">Lacks conserved residue(s) required for the propagation of feature annotation.</text>
</comment>
<protein>
    <recommendedName>
        <fullName evidence="4">Kringle domain-containing protein</fullName>
    </recommendedName>
</protein>
<evidence type="ECO:0000256" key="3">
    <source>
        <dbReference type="PROSITE-ProRule" id="PRU00121"/>
    </source>
</evidence>
<accession>A0A7R9A5M2</accession>
<name>A0A7R9A5M2_9CRUS</name>
<dbReference type="SUPFAM" id="SSF57440">
    <property type="entry name" value="Kringle-like"/>
    <property type="match status" value="1"/>
</dbReference>
<evidence type="ECO:0000259" key="4">
    <source>
        <dbReference type="PROSITE" id="PS50070"/>
    </source>
</evidence>
<sequence>MQGVKECKVSQKGGEYMGTKNRSISGFPCNPWVDDTSLAEDRVFQYKDSAFPDHLTDKHNYCRNPKGNPGGPWCNIQDSTGSGIQWEYCDVPFCTREGEKRACKTGDQCDSSE</sequence>
<gene>
    <name evidence="5" type="ORF">DSTB1V02_LOCUS8905</name>
</gene>
<dbReference type="Pfam" id="PF00051">
    <property type="entry name" value="Kringle"/>
    <property type="match status" value="1"/>
</dbReference>
<feature type="domain" description="Kringle" evidence="4">
    <location>
        <begin position="12"/>
        <end position="94"/>
    </location>
</feature>
<keyword evidence="2" id="KW-1015">Disulfide bond</keyword>
<dbReference type="InterPro" id="IPR013806">
    <property type="entry name" value="Kringle-like"/>
</dbReference>
<dbReference type="PANTHER" id="PTHR24261">
    <property type="entry name" value="PLASMINOGEN-RELATED"/>
    <property type="match status" value="1"/>
</dbReference>
<dbReference type="PRINTS" id="PR00018">
    <property type="entry name" value="KRINGLE"/>
</dbReference>
<reference evidence="5" key="1">
    <citation type="submission" date="2020-11" db="EMBL/GenBank/DDBJ databases">
        <authorList>
            <person name="Tran Van P."/>
        </authorList>
    </citation>
    <scope>NUCLEOTIDE SEQUENCE</scope>
</reference>
<keyword evidence="6" id="KW-1185">Reference proteome</keyword>
<evidence type="ECO:0000313" key="5">
    <source>
        <dbReference type="EMBL" id="CAD7249104.1"/>
    </source>
</evidence>
<dbReference type="EMBL" id="LR901659">
    <property type="protein sequence ID" value="CAD7249104.1"/>
    <property type="molecule type" value="Genomic_DNA"/>
</dbReference>
<dbReference type="OrthoDB" id="1915767at2759"/>
<dbReference type="InterPro" id="IPR038178">
    <property type="entry name" value="Kringle_sf"/>
</dbReference>
<dbReference type="Gene3D" id="2.40.20.10">
    <property type="entry name" value="Plasminogen Kringle 4"/>
    <property type="match status" value="1"/>
</dbReference>
<organism evidence="5">
    <name type="scientific">Darwinula stevensoni</name>
    <dbReference type="NCBI Taxonomy" id="69355"/>
    <lineage>
        <taxon>Eukaryota</taxon>
        <taxon>Metazoa</taxon>
        <taxon>Ecdysozoa</taxon>
        <taxon>Arthropoda</taxon>
        <taxon>Crustacea</taxon>
        <taxon>Oligostraca</taxon>
        <taxon>Ostracoda</taxon>
        <taxon>Podocopa</taxon>
        <taxon>Podocopida</taxon>
        <taxon>Darwinulocopina</taxon>
        <taxon>Darwinuloidea</taxon>
        <taxon>Darwinulidae</taxon>
        <taxon>Darwinula</taxon>
    </lineage>
</organism>
<dbReference type="SMART" id="SM00130">
    <property type="entry name" value="KR"/>
    <property type="match status" value="1"/>
</dbReference>